<dbReference type="Proteomes" id="UP000279446">
    <property type="component" value="Unassembled WGS sequence"/>
</dbReference>
<dbReference type="GO" id="GO:0009253">
    <property type="term" value="P:peptidoglycan catabolic process"/>
    <property type="evidence" value="ECO:0007669"/>
    <property type="project" value="InterPro"/>
</dbReference>
<evidence type="ECO:0000313" key="5">
    <source>
        <dbReference type="Proteomes" id="UP000279446"/>
    </source>
</evidence>
<dbReference type="Gene3D" id="3.20.20.80">
    <property type="entry name" value="Glycosidases"/>
    <property type="match status" value="1"/>
</dbReference>
<keyword evidence="2 4" id="KW-0378">Hydrolase</keyword>
<evidence type="ECO:0000256" key="1">
    <source>
        <dbReference type="ARBA" id="ARBA00010646"/>
    </source>
</evidence>
<evidence type="ECO:0000256" key="3">
    <source>
        <dbReference type="ARBA" id="ARBA00023295"/>
    </source>
</evidence>
<dbReference type="PANTHER" id="PTHR34135:SF2">
    <property type="entry name" value="LYSOZYME"/>
    <property type="match status" value="1"/>
</dbReference>
<dbReference type="EMBL" id="RZNY01000008">
    <property type="protein sequence ID" value="RUT46447.1"/>
    <property type="molecule type" value="Genomic_DNA"/>
</dbReference>
<dbReference type="GO" id="GO:0016998">
    <property type="term" value="P:cell wall macromolecule catabolic process"/>
    <property type="evidence" value="ECO:0007669"/>
    <property type="project" value="InterPro"/>
</dbReference>
<organism evidence="4 5">
    <name type="scientific">Paenibacillus anaericanus</name>
    <dbReference type="NCBI Taxonomy" id="170367"/>
    <lineage>
        <taxon>Bacteria</taxon>
        <taxon>Bacillati</taxon>
        <taxon>Bacillota</taxon>
        <taxon>Bacilli</taxon>
        <taxon>Bacillales</taxon>
        <taxon>Paenibacillaceae</taxon>
        <taxon>Paenibacillus</taxon>
    </lineage>
</organism>
<dbReference type="InterPro" id="IPR017853">
    <property type="entry name" value="GH"/>
</dbReference>
<dbReference type="PANTHER" id="PTHR34135">
    <property type="entry name" value="LYSOZYME"/>
    <property type="match status" value="1"/>
</dbReference>
<dbReference type="InterPro" id="IPR002053">
    <property type="entry name" value="Glyco_hydro_25"/>
</dbReference>
<evidence type="ECO:0000313" key="4">
    <source>
        <dbReference type="EMBL" id="RUT46447.1"/>
    </source>
</evidence>
<keyword evidence="5" id="KW-1185">Reference proteome</keyword>
<dbReference type="PROSITE" id="PS51904">
    <property type="entry name" value="GLYCOSYL_HYDROL_F25_2"/>
    <property type="match status" value="1"/>
</dbReference>
<reference evidence="4 5" key="1">
    <citation type="submission" date="2018-12" db="EMBL/GenBank/DDBJ databases">
        <authorList>
            <person name="Sun L."/>
            <person name="Chen Z."/>
        </authorList>
    </citation>
    <scope>NUCLEOTIDE SEQUENCE [LARGE SCALE GENOMIC DNA]</scope>
    <source>
        <strain evidence="4 5">DSM 15890</strain>
    </source>
</reference>
<keyword evidence="3" id="KW-0326">Glycosidase</keyword>
<dbReference type="GO" id="GO:0003796">
    <property type="term" value="F:lysozyme activity"/>
    <property type="evidence" value="ECO:0007669"/>
    <property type="project" value="InterPro"/>
</dbReference>
<dbReference type="InterPro" id="IPR018077">
    <property type="entry name" value="Glyco_hydro_fam25_subgr"/>
</dbReference>
<gene>
    <name evidence="4" type="ORF">EJP82_11375</name>
</gene>
<dbReference type="AlphaFoldDB" id="A0A433Y9F0"/>
<dbReference type="OrthoDB" id="9802228at2"/>
<comment type="similarity">
    <text evidence="1">Belongs to the glycosyl hydrolase 25 family.</text>
</comment>
<evidence type="ECO:0000256" key="2">
    <source>
        <dbReference type="ARBA" id="ARBA00022801"/>
    </source>
</evidence>
<dbReference type="GO" id="GO:0016052">
    <property type="term" value="P:carbohydrate catabolic process"/>
    <property type="evidence" value="ECO:0007669"/>
    <property type="project" value="TreeGrafter"/>
</dbReference>
<dbReference type="SUPFAM" id="SSF51445">
    <property type="entry name" value="(Trans)glycosidases"/>
    <property type="match status" value="1"/>
</dbReference>
<sequence length="311" mass="34455">MQARKQGNTQGIDVSHWQGPIDWHKVAATGISFAFIKATQNSIDKRFLENVKGAKAAGLLVGAYHYIDDSVTNVDQAKAAAQVFYTAIQAAGGIKVLDLPPVMDYESNKSNLNKVVITLVAKTFLEEIYRLTGVKPMVYTYPSFISNFSGLNHYPLWIARYSATQIPVDASGWSRWTFWQYSDGSAGGLLPNGTRKVDGINGPVDLNEFDGTLEELKQRFMSQSSGKDDYTVAGNLQRDINVVSTWATNDWIEAKANGYLDGKRPGAPITREETAIVVNKLRRNLLQLISGNSAQIDQLYQRLLEIEKGDQ</sequence>
<dbReference type="SMART" id="SM00641">
    <property type="entry name" value="Glyco_25"/>
    <property type="match status" value="1"/>
</dbReference>
<dbReference type="RefSeq" id="WP_127192180.1">
    <property type="nucleotide sequence ID" value="NZ_RZNY01000008.1"/>
</dbReference>
<proteinExistence type="inferred from homology"/>
<dbReference type="CDD" id="cd00599">
    <property type="entry name" value="GH25_muramidase"/>
    <property type="match status" value="1"/>
</dbReference>
<dbReference type="Pfam" id="PF01183">
    <property type="entry name" value="Glyco_hydro_25"/>
    <property type="match status" value="1"/>
</dbReference>
<accession>A0A433Y9F0</accession>
<protein>
    <submittedName>
        <fullName evidence="4">Glycoside hydrolase</fullName>
    </submittedName>
</protein>
<comment type="caution">
    <text evidence="4">The sequence shown here is derived from an EMBL/GenBank/DDBJ whole genome shotgun (WGS) entry which is preliminary data.</text>
</comment>
<name>A0A433Y9F0_9BACL</name>